<sequence>MKLIRGLRRLVSVLLVLVAALVLPLALSAGWLAAVVTDTDTYVETVGPLADEPVVRTALAGRIEMTLIEQVDVPGRSKRLQAVIGRSALAPYLRDSRDEVTPALTRYVADAAERSVDSVMESSVFPDLWRESNRSAHETLLALLEESPGRSVTQVSIDLRPVLDAAAEGLREQGLLGSRPPGGNTVMAITVASSGELDTARTVYQRIAAVGWWLPVTVAALLVVALVVSPLRRRTVVLMASLSLATVGLLALLVLAARSLLDTGIDPGQERDVVLVVWDVLVRSLWTTIAVTLTVSALLVLVLMLVPRIRWMDRDTEQVGTYTTGAH</sequence>
<keyword evidence="1" id="KW-0812">Transmembrane</keyword>
<evidence type="ECO:0000256" key="1">
    <source>
        <dbReference type="SAM" id="Phobius"/>
    </source>
</evidence>
<name>A0A1A9GI47_9ACTN</name>
<dbReference type="AlphaFoldDB" id="A0A1A9GI47"/>
<feature type="transmembrane region" description="Helical" evidence="1">
    <location>
        <begin position="210"/>
        <end position="229"/>
    </location>
</feature>
<accession>A0A1A9GI47</accession>
<gene>
    <name evidence="2" type="ORF">I601_1478</name>
</gene>
<dbReference type="PATRIC" id="fig|1300347.3.peg.1478"/>
<evidence type="ECO:0000313" key="3">
    <source>
        <dbReference type="Proteomes" id="UP000077868"/>
    </source>
</evidence>
<dbReference type="Proteomes" id="UP000077868">
    <property type="component" value="Chromosome"/>
</dbReference>
<dbReference type="KEGG" id="ndk:I601_1478"/>
<feature type="transmembrane region" description="Helical" evidence="1">
    <location>
        <begin position="285"/>
        <end position="306"/>
    </location>
</feature>
<dbReference type="EMBL" id="CP015079">
    <property type="protein sequence ID" value="ANH37914.1"/>
    <property type="molecule type" value="Genomic_DNA"/>
</dbReference>
<proteinExistence type="predicted"/>
<evidence type="ECO:0000313" key="2">
    <source>
        <dbReference type="EMBL" id="ANH37914.1"/>
    </source>
</evidence>
<keyword evidence="1" id="KW-0472">Membrane</keyword>
<keyword evidence="3" id="KW-1185">Reference proteome</keyword>
<reference evidence="2 3" key="1">
    <citation type="submission" date="2016-03" db="EMBL/GenBank/DDBJ databases">
        <title>Complete genome sequence of a soil Actinobacterium, Nocardioides dokdonensis FR1436.</title>
        <authorList>
            <person name="Kwon S.-K."/>
            <person name="Kim K."/>
            <person name="Kim J.F."/>
        </authorList>
    </citation>
    <scope>NUCLEOTIDE SEQUENCE [LARGE SCALE GENOMIC DNA]</scope>
    <source>
        <strain evidence="2 3">FR1436</strain>
    </source>
</reference>
<organism evidence="2 3">
    <name type="scientific">Nocardioides dokdonensis FR1436</name>
    <dbReference type="NCBI Taxonomy" id="1300347"/>
    <lineage>
        <taxon>Bacteria</taxon>
        <taxon>Bacillati</taxon>
        <taxon>Actinomycetota</taxon>
        <taxon>Actinomycetes</taxon>
        <taxon>Propionibacteriales</taxon>
        <taxon>Nocardioidaceae</taxon>
        <taxon>Nocardioides</taxon>
    </lineage>
</organism>
<keyword evidence="1" id="KW-1133">Transmembrane helix</keyword>
<dbReference type="RefSeq" id="WP_068107823.1">
    <property type="nucleotide sequence ID" value="NZ_CP015079.1"/>
</dbReference>
<dbReference type="STRING" id="1300347.I601_1478"/>
<feature type="transmembrane region" description="Helical" evidence="1">
    <location>
        <begin position="236"/>
        <end position="257"/>
    </location>
</feature>
<dbReference type="OrthoDB" id="4350291at2"/>
<protein>
    <submittedName>
        <fullName evidence="2">Uncharacterized protein</fullName>
    </submittedName>
</protein>